<protein>
    <submittedName>
        <fullName evidence="2">Uncharacterized protein</fullName>
    </submittedName>
</protein>
<name>A0A843VBC7_COLES</name>
<keyword evidence="3" id="KW-1185">Reference proteome</keyword>
<evidence type="ECO:0000313" key="3">
    <source>
        <dbReference type="Proteomes" id="UP000652761"/>
    </source>
</evidence>
<evidence type="ECO:0000256" key="1">
    <source>
        <dbReference type="SAM" id="MobiDB-lite"/>
    </source>
</evidence>
<comment type="caution">
    <text evidence="2">The sequence shown here is derived from an EMBL/GenBank/DDBJ whole genome shotgun (WGS) entry which is preliminary data.</text>
</comment>
<proteinExistence type="predicted"/>
<reference evidence="2" key="1">
    <citation type="submission" date="2017-07" db="EMBL/GenBank/DDBJ databases">
        <title>Taro Niue Genome Assembly and Annotation.</title>
        <authorList>
            <person name="Atibalentja N."/>
            <person name="Keating K."/>
            <person name="Fields C.J."/>
        </authorList>
    </citation>
    <scope>NUCLEOTIDE SEQUENCE</scope>
    <source>
        <strain evidence="2">Niue_2</strain>
        <tissue evidence="2">Leaf</tissue>
    </source>
</reference>
<feature type="compositionally biased region" description="Polar residues" evidence="1">
    <location>
        <begin position="21"/>
        <end position="34"/>
    </location>
</feature>
<dbReference type="AlphaFoldDB" id="A0A843VBC7"/>
<organism evidence="2 3">
    <name type="scientific">Colocasia esculenta</name>
    <name type="common">Wild taro</name>
    <name type="synonym">Arum esculentum</name>
    <dbReference type="NCBI Taxonomy" id="4460"/>
    <lineage>
        <taxon>Eukaryota</taxon>
        <taxon>Viridiplantae</taxon>
        <taxon>Streptophyta</taxon>
        <taxon>Embryophyta</taxon>
        <taxon>Tracheophyta</taxon>
        <taxon>Spermatophyta</taxon>
        <taxon>Magnoliopsida</taxon>
        <taxon>Liliopsida</taxon>
        <taxon>Araceae</taxon>
        <taxon>Aroideae</taxon>
        <taxon>Colocasieae</taxon>
        <taxon>Colocasia</taxon>
    </lineage>
</organism>
<evidence type="ECO:0000313" key="2">
    <source>
        <dbReference type="EMBL" id="MQL93558.1"/>
    </source>
</evidence>
<sequence>MATDRAQVCWLCVYLSTATMDLSTDPHSPETWSSGRHAPVDRSPQYLGEGNLLRQPQQLQLEQLITSRKQ</sequence>
<dbReference type="EMBL" id="NMUH01001575">
    <property type="protein sequence ID" value="MQL93558.1"/>
    <property type="molecule type" value="Genomic_DNA"/>
</dbReference>
<feature type="region of interest" description="Disordered" evidence="1">
    <location>
        <begin position="21"/>
        <end position="52"/>
    </location>
</feature>
<accession>A0A843VBC7</accession>
<dbReference type="Proteomes" id="UP000652761">
    <property type="component" value="Unassembled WGS sequence"/>
</dbReference>
<gene>
    <name evidence="2" type="ORF">Taro_026208</name>
</gene>